<dbReference type="Proteomes" id="UP000321562">
    <property type="component" value="Unassembled WGS sequence"/>
</dbReference>
<dbReference type="InterPro" id="IPR012337">
    <property type="entry name" value="RNaseH-like_sf"/>
</dbReference>
<evidence type="ECO:0000313" key="1">
    <source>
        <dbReference type="EMBL" id="TXB67456.1"/>
    </source>
</evidence>
<proteinExistence type="predicted"/>
<dbReference type="EMBL" id="VOPL01000007">
    <property type="protein sequence ID" value="TXB67456.1"/>
    <property type="molecule type" value="Genomic_DNA"/>
</dbReference>
<sequence>MVTKLSAALTEKLSLHIDLSKSRLETLALLITGMIGARTVNLSHVASERGSPVKPASTYRRLQRFFQHVAPDDDWAARLIVTLLGVRGPWLLCLDRTNWQIGAKHVNVLVLALVTRRHRVPLMWRMLDGPGNSPTATRIALMERYLALFGAGSVRMLLDDRAFIGGEWLRYLHENNIPFTIRLRENMTVITETGQRVPLGTLLKTTRGARSFQAALPGDDGNAPLVLGFAAKRIRGGELLIAAASKDAHYALVAYRRRWRSAVTSPRSSMALRTVFEMALEGR</sequence>
<dbReference type="SUPFAM" id="SSF53098">
    <property type="entry name" value="Ribonuclease H-like"/>
    <property type="match status" value="1"/>
</dbReference>
<reference evidence="1 2" key="1">
    <citation type="submission" date="2019-08" db="EMBL/GenBank/DDBJ databases">
        <authorList>
            <person name="Ye J."/>
        </authorList>
    </citation>
    <scope>NUCLEOTIDE SEQUENCE [LARGE SCALE GENOMIC DNA]</scope>
    <source>
        <strain evidence="1 2">TK008</strain>
    </source>
</reference>
<comment type="caution">
    <text evidence="1">The sequence shown here is derived from an EMBL/GenBank/DDBJ whole genome shotgun (WGS) entry which is preliminary data.</text>
</comment>
<protein>
    <submittedName>
        <fullName evidence="1">Transposase</fullName>
    </submittedName>
</protein>
<keyword evidence="2" id="KW-1185">Reference proteome</keyword>
<dbReference type="RefSeq" id="WP_147100161.1">
    <property type="nucleotide sequence ID" value="NZ_JBHUFH010000010.1"/>
</dbReference>
<evidence type="ECO:0000313" key="2">
    <source>
        <dbReference type="Proteomes" id="UP000321562"/>
    </source>
</evidence>
<name>A0A5C6RXY3_9RHOB</name>
<gene>
    <name evidence="1" type="ORF">FQV27_15255</name>
</gene>
<dbReference type="AlphaFoldDB" id="A0A5C6RXY3"/>
<organism evidence="1 2">
    <name type="scientific">Paracoccus aurantiacus</name>
    <dbReference type="NCBI Taxonomy" id="2599412"/>
    <lineage>
        <taxon>Bacteria</taxon>
        <taxon>Pseudomonadati</taxon>
        <taxon>Pseudomonadota</taxon>
        <taxon>Alphaproteobacteria</taxon>
        <taxon>Rhodobacterales</taxon>
        <taxon>Paracoccaceae</taxon>
        <taxon>Paracoccus</taxon>
    </lineage>
</organism>
<accession>A0A5C6RXY3</accession>
<dbReference type="OrthoDB" id="58819at2"/>